<reference evidence="2" key="1">
    <citation type="submission" date="2020-08" db="EMBL/GenBank/DDBJ databases">
        <title>Genome sequencing and assembly of the red palm weevil Rhynchophorus ferrugineus.</title>
        <authorList>
            <person name="Dias G.B."/>
            <person name="Bergman C.M."/>
            <person name="Manee M."/>
        </authorList>
    </citation>
    <scope>NUCLEOTIDE SEQUENCE</scope>
    <source>
        <strain evidence="2">AA-2017</strain>
        <tissue evidence="2">Whole larva</tissue>
    </source>
</reference>
<evidence type="ECO:0000313" key="2">
    <source>
        <dbReference type="EMBL" id="KAF7265839.1"/>
    </source>
</evidence>
<accession>A0A834HQ32</accession>
<organism evidence="2 3">
    <name type="scientific">Rhynchophorus ferrugineus</name>
    <name type="common">Red palm weevil</name>
    <name type="synonym">Curculio ferrugineus</name>
    <dbReference type="NCBI Taxonomy" id="354439"/>
    <lineage>
        <taxon>Eukaryota</taxon>
        <taxon>Metazoa</taxon>
        <taxon>Ecdysozoa</taxon>
        <taxon>Arthropoda</taxon>
        <taxon>Hexapoda</taxon>
        <taxon>Insecta</taxon>
        <taxon>Pterygota</taxon>
        <taxon>Neoptera</taxon>
        <taxon>Endopterygota</taxon>
        <taxon>Coleoptera</taxon>
        <taxon>Polyphaga</taxon>
        <taxon>Cucujiformia</taxon>
        <taxon>Curculionidae</taxon>
        <taxon>Dryophthorinae</taxon>
        <taxon>Rhynchophorus</taxon>
    </lineage>
</organism>
<keyword evidence="3" id="KW-1185">Reference proteome</keyword>
<evidence type="ECO:0000256" key="1">
    <source>
        <dbReference type="SAM" id="MobiDB-lite"/>
    </source>
</evidence>
<gene>
    <name evidence="2" type="ORF">GWI33_020909</name>
</gene>
<comment type="caution">
    <text evidence="2">The sequence shown here is derived from an EMBL/GenBank/DDBJ whole genome shotgun (WGS) entry which is preliminary data.</text>
</comment>
<dbReference type="Proteomes" id="UP000625711">
    <property type="component" value="Unassembled WGS sequence"/>
</dbReference>
<sequence>MFGSGRAPFTYSRAPLFATGEKKKNGAGNRRGWRTKGENPVEPRRDRDAGTRESYETIFGKAPEHFRNKWPQNECRLAVLVPCLGTVEEYD</sequence>
<name>A0A834HQ32_RHYFE</name>
<evidence type="ECO:0000313" key="3">
    <source>
        <dbReference type="Proteomes" id="UP000625711"/>
    </source>
</evidence>
<proteinExistence type="predicted"/>
<dbReference type="AlphaFoldDB" id="A0A834HQ32"/>
<dbReference type="EMBL" id="JAACXV010014584">
    <property type="protein sequence ID" value="KAF7265839.1"/>
    <property type="molecule type" value="Genomic_DNA"/>
</dbReference>
<protein>
    <submittedName>
        <fullName evidence="2">Uncharacterized protein</fullName>
    </submittedName>
</protein>
<feature type="region of interest" description="Disordered" evidence="1">
    <location>
        <begin position="16"/>
        <end position="53"/>
    </location>
</feature>
<feature type="compositionally biased region" description="Basic and acidic residues" evidence="1">
    <location>
        <begin position="35"/>
        <end position="53"/>
    </location>
</feature>